<dbReference type="EMBL" id="MU274944">
    <property type="protein sequence ID" value="KAI0084362.1"/>
    <property type="molecule type" value="Genomic_DNA"/>
</dbReference>
<reference evidence="1" key="1">
    <citation type="journal article" date="2021" name="Environ. Microbiol.">
        <title>Gene family expansions and transcriptome signatures uncover fungal adaptations to wood decay.</title>
        <authorList>
            <person name="Hage H."/>
            <person name="Miyauchi S."/>
            <person name="Viragh M."/>
            <person name="Drula E."/>
            <person name="Min B."/>
            <person name="Chaduli D."/>
            <person name="Navarro D."/>
            <person name="Favel A."/>
            <person name="Norest M."/>
            <person name="Lesage-Meessen L."/>
            <person name="Balint B."/>
            <person name="Merenyi Z."/>
            <person name="de Eugenio L."/>
            <person name="Morin E."/>
            <person name="Martinez A.T."/>
            <person name="Baldrian P."/>
            <person name="Stursova M."/>
            <person name="Martinez M.J."/>
            <person name="Novotny C."/>
            <person name="Magnuson J.K."/>
            <person name="Spatafora J.W."/>
            <person name="Maurice S."/>
            <person name="Pangilinan J."/>
            <person name="Andreopoulos W."/>
            <person name="LaButti K."/>
            <person name="Hundley H."/>
            <person name="Na H."/>
            <person name="Kuo A."/>
            <person name="Barry K."/>
            <person name="Lipzen A."/>
            <person name="Henrissat B."/>
            <person name="Riley R."/>
            <person name="Ahrendt S."/>
            <person name="Nagy L.G."/>
            <person name="Grigoriev I.V."/>
            <person name="Martin F."/>
            <person name="Rosso M.N."/>
        </authorList>
    </citation>
    <scope>NUCLEOTIDE SEQUENCE</scope>
    <source>
        <strain evidence="1">CBS 384.51</strain>
    </source>
</reference>
<evidence type="ECO:0000313" key="1">
    <source>
        <dbReference type="EMBL" id="KAI0084362.1"/>
    </source>
</evidence>
<protein>
    <submittedName>
        <fullName evidence="1">STE like transcription factor-domain-containing protein</fullName>
    </submittedName>
</protein>
<keyword evidence="2" id="KW-1185">Reference proteome</keyword>
<comment type="caution">
    <text evidence="1">The sequence shown here is derived from an EMBL/GenBank/DDBJ whole genome shotgun (WGS) entry which is preliminary data.</text>
</comment>
<dbReference type="Proteomes" id="UP001055072">
    <property type="component" value="Unassembled WGS sequence"/>
</dbReference>
<sequence length="952" mass="104100">MTTLLAHHPHQLTMDSSPFSAHSSGSSIPRASHPYAEDYAYPYHTQRYASPHHLSGQLLDPNSRLSAPSSLQISTDTPASQDQEVDEQTAHPSRMQSQLQRIETPDMQTLAETEPQASGSMSRRGSPSPSASHDGSVNNLTSFGNFEDSLSRPLSLKERELLAHLDRLKFFLATAPSRWTMEGGEPSVGDCNALPVGHPNSAHPALNRFLLPNSEYVSCVLWGGLYHITGTDIVRALVFRFEAFGRPVKNMKKFEEGVFSDLRNLKPGVDACLEEPKSPFLDLLFKYQCIRTQKKQKVFYWFSVPHDRLFLDALERDLKREKMGAEPTTAITGEPAMSFTYDPKRSLYDQFSKATGVGEGESELEAAVRRADEARSSDTDTEDYSGASLSDAELSSSEVDEAGRASDVEGPNGSSSSSTSLRQPKPKSALHGPNSPFFPMFSLFEGSPTYKQRRKKIPKHRSPSAMEVYNGNTNGAPESAAADYYGGMPGANVLTRTAANEPQIDRYGRDIARLSAADMFMAQARGDFGPQSNPDLIASQKERQRRAMQAGQLAGKGYFGSSGISGYEGGPPRHASVPYPQHQHQHPGLRASPEAVGGVYPPGPSPLGLGLEHDGRRPRVEQRHTYPMMAMPPEHGMRTNTQPFDAQIRPGSGGPWPATGAEQVGLPRMKAYVCPLFSCGRMFKLEDQLKRHLRTHTVERPFGCQRCRKRFAQQESLNVHMRAHQHADEGAVSMADEADVESEGEFGGNGFGGISDTAVCAVEIQGEVQEVHGSEEGLLMPASNLVHPIPINAPVDEFQEIYQPDNSGIVQPSPEHGQYLQDSPNQWNMLRSAPSPAFSTISMPSPNLSASYPAVNDFTSLSAPAHKAAFDHANIYPPPLGELTGGPGPIRRHRSATPSMRGYNETARRSYTEVSAPRSYHPYAITAHSADSSPMTSSLFVLSFTPFHTIAS</sequence>
<accession>A0ACB8TQS8</accession>
<proteinExistence type="predicted"/>
<gene>
    <name evidence="1" type="ORF">BDY19DRAFT_546572</name>
</gene>
<organism evidence="1 2">
    <name type="scientific">Irpex rosettiformis</name>
    <dbReference type="NCBI Taxonomy" id="378272"/>
    <lineage>
        <taxon>Eukaryota</taxon>
        <taxon>Fungi</taxon>
        <taxon>Dikarya</taxon>
        <taxon>Basidiomycota</taxon>
        <taxon>Agaricomycotina</taxon>
        <taxon>Agaricomycetes</taxon>
        <taxon>Polyporales</taxon>
        <taxon>Irpicaceae</taxon>
        <taxon>Irpex</taxon>
    </lineage>
</organism>
<name>A0ACB8TQS8_9APHY</name>
<evidence type="ECO:0000313" key="2">
    <source>
        <dbReference type="Proteomes" id="UP001055072"/>
    </source>
</evidence>